<name>A0A944M879_9GAMM</name>
<protein>
    <submittedName>
        <fullName evidence="2">[NiFe]-hydrogenase assembly chaperone HybE</fullName>
    </submittedName>
</protein>
<evidence type="ECO:0000313" key="2">
    <source>
        <dbReference type="EMBL" id="MBT2989771.1"/>
    </source>
</evidence>
<dbReference type="NCBIfam" id="TIGR03993">
    <property type="entry name" value="hydrog_HybE"/>
    <property type="match status" value="1"/>
</dbReference>
<comment type="caution">
    <text evidence="2">The sequence shown here is derived from an EMBL/GenBank/DDBJ whole genome shotgun (WGS) entry which is preliminary data.</text>
</comment>
<organism evidence="2 3">
    <name type="scientific">Candidatus Thiodiazotropha taylori</name>
    <dbReference type="NCBI Taxonomy" id="2792791"/>
    <lineage>
        <taxon>Bacteria</taxon>
        <taxon>Pseudomonadati</taxon>
        <taxon>Pseudomonadota</taxon>
        <taxon>Gammaproteobacteria</taxon>
        <taxon>Chromatiales</taxon>
        <taxon>Sedimenticolaceae</taxon>
        <taxon>Candidatus Thiodiazotropha</taxon>
    </lineage>
</organism>
<proteinExistence type="inferred from homology"/>
<dbReference type="EMBL" id="JAHHGM010000010">
    <property type="protein sequence ID" value="MBT2989771.1"/>
    <property type="molecule type" value="Genomic_DNA"/>
</dbReference>
<comment type="similarity">
    <text evidence="1">Belongs to the HupJ family.</text>
</comment>
<dbReference type="InterPro" id="IPR038530">
    <property type="entry name" value="NiFe-hyd_HybE_sf"/>
</dbReference>
<evidence type="ECO:0000256" key="1">
    <source>
        <dbReference type="ARBA" id="ARBA00006532"/>
    </source>
</evidence>
<reference evidence="2 3" key="1">
    <citation type="submission" date="2021-05" db="EMBL/GenBank/DDBJ databases">
        <title>Genetic and Functional Diversity in Clade A Lucinid endosymbionts from the Bahamas.</title>
        <authorList>
            <person name="Giani N.M."/>
            <person name="Engel A.S."/>
            <person name="Campbell B.J."/>
        </authorList>
    </citation>
    <scope>NUCLEOTIDE SEQUENCE [LARGE SCALE GENOMIC DNA]</scope>
    <source>
        <strain evidence="2">LUC16012Gg_MoonRockCtena</strain>
    </source>
</reference>
<accession>A0A944M879</accession>
<evidence type="ECO:0000313" key="3">
    <source>
        <dbReference type="Proteomes" id="UP000770889"/>
    </source>
</evidence>
<dbReference type="Gene3D" id="3.30.1460.40">
    <property type="entry name" value="[NiFe]-hydrogenase assembly chaperone, HybE"/>
    <property type="match status" value="1"/>
</dbReference>
<dbReference type="Pfam" id="PF11939">
    <property type="entry name" value="NiFe-hyd_HybE"/>
    <property type="match status" value="1"/>
</dbReference>
<sequence>MHDLDELTRKIEESFRRIEDERMQGIPLLNPMLRVETVGFQQFEERSVGIIITPWMMSLILFPAENEDWSEMELGHKQPHRFPANRYKFMVNEIEGIGRCQTHSLYSPMHEFVNQEHALAAAGSFMQTLMVEVEQADEDPYDEELLGRILRGEEEVETGVDGFALAEQGTEAVENGGDRLITRRELLRGSLNRET</sequence>
<dbReference type="AlphaFoldDB" id="A0A944M879"/>
<dbReference type="InterPro" id="IPR023994">
    <property type="entry name" value="NiFe-hyd_HybE"/>
</dbReference>
<gene>
    <name evidence="2" type="primary">hybE</name>
    <name evidence="2" type="ORF">KME65_12480</name>
</gene>
<dbReference type="Proteomes" id="UP000770889">
    <property type="component" value="Unassembled WGS sequence"/>
</dbReference>